<reference evidence="3" key="2">
    <citation type="submission" date="2020-05" db="UniProtKB">
        <authorList>
            <consortium name="EnsemblMetazoa"/>
        </authorList>
    </citation>
    <scope>IDENTIFICATION</scope>
</reference>
<feature type="region of interest" description="Disordered" evidence="1">
    <location>
        <begin position="58"/>
        <end position="158"/>
    </location>
</feature>
<protein>
    <submittedName>
        <fullName evidence="2 3">SWR1-complex protein 4</fullName>
    </submittedName>
</protein>
<reference evidence="2 4" key="1">
    <citation type="journal article" date="2014" name="BMC Genomics">
        <title>Genome sequence of Anopheles sinensis provides insight into genetics basis of mosquito competence for malaria parasites.</title>
        <authorList>
            <person name="Zhou D."/>
            <person name="Zhang D."/>
            <person name="Ding G."/>
            <person name="Shi L."/>
            <person name="Hou Q."/>
            <person name="Ye Y."/>
            <person name="Xu Y."/>
            <person name="Zhou H."/>
            <person name="Xiong C."/>
            <person name="Li S."/>
            <person name="Yu J."/>
            <person name="Hong S."/>
            <person name="Yu X."/>
            <person name="Zou P."/>
            <person name="Chen C."/>
            <person name="Chang X."/>
            <person name="Wang W."/>
            <person name="Lv Y."/>
            <person name="Sun Y."/>
            <person name="Ma L."/>
            <person name="Shen B."/>
            <person name="Zhu C."/>
        </authorList>
    </citation>
    <scope>NUCLEOTIDE SEQUENCE [LARGE SCALE GENOMIC DNA]</scope>
</reference>
<evidence type="ECO:0000313" key="3">
    <source>
        <dbReference type="EnsemblMetazoa" id="ASIC008352-PA"/>
    </source>
</evidence>
<feature type="compositionally biased region" description="Basic residues" evidence="1">
    <location>
        <begin position="139"/>
        <end position="158"/>
    </location>
</feature>
<feature type="compositionally biased region" description="Basic and acidic residues" evidence="1">
    <location>
        <begin position="109"/>
        <end position="121"/>
    </location>
</feature>
<dbReference type="EMBL" id="KE525039">
    <property type="protein sequence ID" value="KFB40827.1"/>
    <property type="molecule type" value="Genomic_DNA"/>
</dbReference>
<dbReference type="Proteomes" id="UP000030765">
    <property type="component" value="Unassembled WGS sequence"/>
</dbReference>
<feature type="region of interest" description="Disordered" evidence="1">
    <location>
        <begin position="1"/>
        <end position="33"/>
    </location>
</feature>
<name>A0A084VS83_ANOSI</name>
<evidence type="ECO:0000313" key="2">
    <source>
        <dbReference type="EMBL" id="KFB40827.1"/>
    </source>
</evidence>
<accession>A0A084VS83</accession>
<gene>
    <name evidence="2" type="ORF">ZHAS_00008352</name>
</gene>
<evidence type="ECO:0000313" key="4">
    <source>
        <dbReference type="Proteomes" id="UP000030765"/>
    </source>
</evidence>
<dbReference type="VEuPathDB" id="VectorBase:ASIC008352"/>
<proteinExistence type="predicted"/>
<evidence type="ECO:0000256" key="1">
    <source>
        <dbReference type="SAM" id="MobiDB-lite"/>
    </source>
</evidence>
<keyword evidence="4" id="KW-1185">Reference proteome</keyword>
<dbReference type="EMBL" id="ATLV01015854">
    <property type="status" value="NOT_ANNOTATED_CDS"/>
    <property type="molecule type" value="Genomic_DNA"/>
</dbReference>
<sequence length="158" mass="17554">MEPEDLSLHHLVAGARTVTGQLPDEEDTLDRSPLEAQRITLQIEKELLQAERAFIVSRKQSIGNAGVGGSDDEGGEGTSGGVVADRTKEDVPGDDVSIGGDAPENGRPSARERETYSKERGGLLMHWDLLVKLPPSPPRARRRPSQQRRRRRRHRDHR</sequence>
<organism evidence="2">
    <name type="scientific">Anopheles sinensis</name>
    <name type="common">Mosquito</name>
    <dbReference type="NCBI Taxonomy" id="74873"/>
    <lineage>
        <taxon>Eukaryota</taxon>
        <taxon>Metazoa</taxon>
        <taxon>Ecdysozoa</taxon>
        <taxon>Arthropoda</taxon>
        <taxon>Hexapoda</taxon>
        <taxon>Insecta</taxon>
        <taxon>Pterygota</taxon>
        <taxon>Neoptera</taxon>
        <taxon>Endopterygota</taxon>
        <taxon>Diptera</taxon>
        <taxon>Nematocera</taxon>
        <taxon>Culicoidea</taxon>
        <taxon>Culicidae</taxon>
        <taxon>Anophelinae</taxon>
        <taxon>Anopheles</taxon>
    </lineage>
</organism>
<dbReference type="EnsemblMetazoa" id="ASIC008352-RA">
    <property type="protein sequence ID" value="ASIC008352-PA"/>
    <property type="gene ID" value="ASIC008352"/>
</dbReference>
<dbReference type="AlphaFoldDB" id="A0A084VS83"/>